<name>A0A6J4INR3_9ACTN</name>
<comment type="similarity">
    <text evidence="1">In the C-terminal section; belongs to the transpeptidase family.</text>
</comment>
<evidence type="ECO:0000256" key="3">
    <source>
        <dbReference type="ARBA" id="ARBA00022645"/>
    </source>
</evidence>
<evidence type="ECO:0000256" key="4">
    <source>
        <dbReference type="ARBA" id="ARBA00022670"/>
    </source>
</evidence>
<comment type="similarity">
    <text evidence="2">In the N-terminal section; belongs to the glycosyltransferase 51 family.</text>
</comment>
<evidence type="ECO:0000256" key="8">
    <source>
        <dbReference type="ARBA" id="ARBA00022960"/>
    </source>
</evidence>
<dbReference type="Pfam" id="PF00905">
    <property type="entry name" value="Transpeptidase"/>
    <property type="match status" value="1"/>
</dbReference>
<dbReference type="GO" id="GO:0006508">
    <property type="term" value="P:proteolysis"/>
    <property type="evidence" value="ECO:0007669"/>
    <property type="project" value="UniProtKB-KW"/>
</dbReference>
<dbReference type="AlphaFoldDB" id="A0A6J4INR3"/>
<dbReference type="PANTHER" id="PTHR32282:SF33">
    <property type="entry name" value="PEPTIDOGLYCAN GLYCOSYLTRANSFERASE"/>
    <property type="match status" value="1"/>
</dbReference>
<keyword evidence="3" id="KW-0121">Carboxypeptidase</keyword>
<protein>
    <submittedName>
        <fullName evidence="18">Multimodular transpeptidase-transglycosylase</fullName>
        <ecNumber evidence="18">2.4.1.129</ecNumber>
        <ecNumber evidence="18">3.4.-.-</ecNumber>
    </submittedName>
</protein>
<evidence type="ECO:0000256" key="11">
    <source>
        <dbReference type="ARBA" id="ARBA00023316"/>
    </source>
</evidence>
<dbReference type="Gene3D" id="1.10.3810.10">
    <property type="entry name" value="Biosynthetic peptidoglycan transglycosylase-like"/>
    <property type="match status" value="1"/>
</dbReference>
<keyword evidence="4" id="KW-0645">Protease</keyword>
<evidence type="ECO:0000313" key="18">
    <source>
        <dbReference type="EMBL" id="CAA9255295.1"/>
    </source>
</evidence>
<keyword evidence="15" id="KW-0472">Membrane</keyword>
<dbReference type="InterPro" id="IPR050396">
    <property type="entry name" value="Glycosyltr_51/Transpeptidase"/>
</dbReference>
<evidence type="ECO:0000256" key="9">
    <source>
        <dbReference type="ARBA" id="ARBA00022984"/>
    </source>
</evidence>
<keyword evidence="8" id="KW-0133">Cell shape</keyword>
<dbReference type="GO" id="GO:0008360">
    <property type="term" value="P:regulation of cell shape"/>
    <property type="evidence" value="ECO:0007669"/>
    <property type="project" value="UniProtKB-KW"/>
</dbReference>
<dbReference type="InterPro" id="IPR001264">
    <property type="entry name" value="Glyco_trans_51"/>
</dbReference>
<dbReference type="EMBL" id="CADCSY010000110">
    <property type="protein sequence ID" value="CAA9255295.1"/>
    <property type="molecule type" value="Genomic_DNA"/>
</dbReference>
<keyword evidence="9" id="KW-0573">Peptidoglycan synthesis</keyword>
<keyword evidence="5 18" id="KW-0328">Glycosyltransferase</keyword>
<feature type="domain" description="Penicillin-binding protein transpeptidase" evidence="16">
    <location>
        <begin position="360"/>
        <end position="607"/>
    </location>
</feature>
<evidence type="ECO:0000256" key="5">
    <source>
        <dbReference type="ARBA" id="ARBA00022676"/>
    </source>
</evidence>
<feature type="domain" description="Glycosyl transferase family 51" evidence="17">
    <location>
        <begin position="94"/>
        <end position="270"/>
    </location>
</feature>
<dbReference type="GO" id="GO:0030288">
    <property type="term" value="C:outer membrane-bounded periplasmic space"/>
    <property type="evidence" value="ECO:0007669"/>
    <property type="project" value="TreeGrafter"/>
</dbReference>
<dbReference type="InterPro" id="IPR012338">
    <property type="entry name" value="Beta-lactam/transpept-like"/>
</dbReference>
<dbReference type="GO" id="GO:0071555">
    <property type="term" value="P:cell wall organization"/>
    <property type="evidence" value="ECO:0007669"/>
    <property type="project" value="UniProtKB-KW"/>
</dbReference>
<dbReference type="Gene3D" id="3.40.710.10">
    <property type="entry name" value="DD-peptidase/beta-lactamase superfamily"/>
    <property type="match status" value="1"/>
</dbReference>
<dbReference type="GO" id="GO:0008658">
    <property type="term" value="F:penicillin binding"/>
    <property type="evidence" value="ECO:0007669"/>
    <property type="project" value="InterPro"/>
</dbReference>
<dbReference type="GO" id="GO:0009002">
    <property type="term" value="F:serine-type D-Ala-D-Ala carboxypeptidase activity"/>
    <property type="evidence" value="ECO:0007669"/>
    <property type="project" value="UniProtKB-EC"/>
</dbReference>
<proteinExistence type="inferred from homology"/>
<accession>A0A6J4INR3</accession>
<feature type="compositionally biased region" description="Low complexity" evidence="14">
    <location>
        <begin position="14"/>
        <end position="23"/>
    </location>
</feature>
<keyword evidence="6 18" id="KW-0808">Transferase</keyword>
<feature type="compositionally biased region" description="Low complexity" evidence="14">
    <location>
        <begin position="661"/>
        <end position="732"/>
    </location>
</feature>
<organism evidence="18">
    <name type="scientific">uncultured Acidimicrobiales bacterium</name>
    <dbReference type="NCBI Taxonomy" id="310071"/>
    <lineage>
        <taxon>Bacteria</taxon>
        <taxon>Bacillati</taxon>
        <taxon>Actinomycetota</taxon>
        <taxon>Acidimicrobiia</taxon>
        <taxon>Acidimicrobiales</taxon>
        <taxon>environmental samples</taxon>
    </lineage>
</organism>
<dbReference type="GO" id="GO:0008955">
    <property type="term" value="F:peptidoglycan glycosyltransferase activity"/>
    <property type="evidence" value="ECO:0007669"/>
    <property type="project" value="UniProtKB-EC"/>
</dbReference>
<keyword evidence="7 18" id="KW-0378">Hydrolase</keyword>
<evidence type="ECO:0000256" key="2">
    <source>
        <dbReference type="ARBA" id="ARBA00007739"/>
    </source>
</evidence>
<feature type="region of interest" description="Disordered" evidence="14">
    <location>
        <begin position="650"/>
        <end position="744"/>
    </location>
</feature>
<evidence type="ECO:0000256" key="10">
    <source>
        <dbReference type="ARBA" id="ARBA00023268"/>
    </source>
</evidence>
<comment type="catalytic activity">
    <reaction evidence="12">
        <text>Preferential cleavage: (Ac)2-L-Lys-D-Ala-|-D-Ala. Also transpeptidation of peptidyl-alanyl moieties that are N-acyl substituents of D-alanine.</text>
        <dbReference type="EC" id="3.4.16.4"/>
    </reaction>
</comment>
<keyword evidence="11" id="KW-0961">Cell wall biogenesis/degradation</keyword>
<reference evidence="18" key="1">
    <citation type="submission" date="2020-02" db="EMBL/GenBank/DDBJ databases">
        <authorList>
            <person name="Meier V. D."/>
        </authorList>
    </citation>
    <scope>NUCLEOTIDE SEQUENCE</scope>
    <source>
        <strain evidence="18">AVDCRST_MAG20</strain>
    </source>
</reference>
<sequence length="744" mass="77782">MPPVVVEPGAGTPLAPGRSLSARASRRDRAGSAGGGRRRRRAGAGWRRWLLRLGLVGVAGLLLVVALAAVAYRSVDLPAEPPRAQTSVVLDAEGNVLAELYDVENRVDVRLDEVSPTMVAAVIAAEDRSFRRHSGINPSSTIRALWVNVRGGDLQGGSTITQQLVKNTYLTPERSLRRKAQEAVLAVKVDRELSKDAILERYLNTIYFGRGAYGIEAAAKAYFGPTATARSLDVAQSALLAGLIRAPESADPSNDPETARARRASVLRALVATGAITQDEATMVGAAEIVTVPRDDGRATLRGSTAYFADQVRAWAVRTFGEAAAFGGGLRIETSLDPRMQAAAERAVFETLNEPGDPDGALVALDERGAVVAMIGGRSFEENEVNLALGADGGSQGRQPGSTFKPFVLAAALDAGIPVNQRFPGPSEITVDVGGQDYTVENFEGQGFGQIDLTAATASSVNTVYAQLVAATGAQAVADAARAAGITTPLEPLPSIALGVFDVSPLEMASSYMTYARRGNRITPWYVERVTEANGAVLYRAEPELEPVVPAERADLMNHVLREVIVDGTGTAADIGRPAAGKTGTTQDNTNAWFVGYTPRLGAAVWMGYGAEGRREMKDVRGRRVTGGGLPAQIWQRFMAAAVEPLDTGSFVAPRDEDLDPTTSAPPTTARRATPTTSTTSTSAPPTTADTTEAPETTTTSPSTTAAPQPTTTEAPPTPEAPTTSQAPAAPEAAPPPAGDGGGG</sequence>
<evidence type="ECO:0000256" key="7">
    <source>
        <dbReference type="ARBA" id="ARBA00022801"/>
    </source>
</evidence>
<dbReference type="EC" id="3.4.-.-" evidence="18"/>
<evidence type="ECO:0000256" key="12">
    <source>
        <dbReference type="ARBA" id="ARBA00034000"/>
    </source>
</evidence>
<dbReference type="GO" id="GO:0009252">
    <property type="term" value="P:peptidoglycan biosynthetic process"/>
    <property type="evidence" value="ECO:0007669"/>
    <property type="project" value="UniProtKB-KW"/>
</dbReference>
<feature type="transmembrane region" description="Helical" evidence="15">
    <location>
        <begin position="49"/>
        <end position="72"/>
    </location>
</feature>
<evidence type="ECO:0000256" key="14">
    <source>
        <dbReference type="SAM" id="MobiDB-lite"/>
    </source>
</evidence>
<dbReference type="EC" id="2.4.1.129" evidence="18"/>
<evidence type="ECO:0000259" key="16">
    <source>
        <dbReference type="Pfam" id="PF00905"/>
    </source>
</evidence>
<dbReference type="InterPro" id="IPR036950">
    <property type="entry name" value="PBP_transglycosylase"/>
</dbReference>
<dbReference type="SUPFAM" id="SSF53955">
    <property type="entry name" value="Lysozyme-like"/>
    <property type="match status" value="1"/>
</dbReference>
<feature type="region of interest" description="Disordered" evidence="14">
    <location>
        <begin position="1"/>
        <end position="39"/>
    </location>
</feature>
<dbReference type="Pfam" id="PF00912">
    <property type="entry name" value="Transgly"/>
    <property type="match status" value="1"/>
</dbReference>
<evidence type="ECO:0000256" key="6">
    <source>
        <dbReference type="ARBA" id="ARBA00022679"/>
    </source>
</evidence>
<gene>
    <name evidence="18" type="ORF">AVDCRST_MAG20-2563</name>
</gene>
<dbReference type="InterPro" id="IPR001460">
    <property type="entry name" value="PCN-bd_Tpept"/>
</dbReference>
<evidence type="ECO:0000256" key="1">
    <source>
        <dbReference type="ARBA" id="ARBA00007090"/>
    </source>
</evidence>
<dbReference type="PANTHER" id="PTHR32282">
    <property type="entry name" value="BINDING PROTEIN TRANSPEPTIDASE, PUTATIVE-RELATED"/>
    <property type="match status" value="1"/>
</dbReference>
<dbReference type="FunFam" id="1.10.3810.10:FF:000001">
    <property type="entry name" value="Penicillin-binding protein 1A"/>
    <property type="match status" value="1"/>
</dbReference>
<evidence type="ECO:0000256" key="13">
    <source>
        <dbReference type="ARBA" id="ARBA00049902"/>
    </source>
</evidence>
<keyword evidence="10" id="KW-0511">Multifunctional enzyme</keyword>
<evidence type="ECO:0000256" key="15">
    <source>
        <dbReference type="SAM" id="Phobius"/>
    </source>
</evidence>
<dbReference type="SUPFAM" id="SSF56601">
    <property type="entry name" value="beta-lactamase/transpeptidase-like"/>
    <property type="match status" value="1"/>
</dbReference>
<keyword evidence="15" id="KW-1133">Transmembrane helix</keyword>
<keyword evidence="15" id="KW-0812">Transmembrane</keyword>
<evidence type="ECO:0000259" key="17">
    <source>
        <dbReference type="Pfam" id="PF00912"/>
    </source>
</evidence>
<comment type="catalytic activity">
    <reaction evidence="13">
        <text>[GlcNAc-(1-&gt;4)-Mur2Ac(oyl-L-Ala-gamma-D-Glu-L-Lys-D-Ala-D-Ala)](n)-di-trans,octa-cis-undecaprenyl diphosphate + beta-D-GlcNAc-(1-&gt;4)-Mur2Ac(oyl-L-Ala-gamma-D-Glu-L-Lys-D-Ala-D-Ala)-di-trans,octa-cis-undecaprenyl diphosphate = [GlcNAc-(1-&gt;4)-Mur2Ac(oyl-L-Ala-gamma-D-Glu-L-Lys-D-Ala-D-Ala)](n+1)-di-trans,octa-cis-undecaprenyl diphosphate + di-trans,octa-cis-undecaprenyl diphosphate + H(+)</text>
        <dbReference type="Rhea" id="RHEA:23708"/>
        <dbReference type="Rhea" id="RHEA-COMP:9602"/>
        <dbReference type="Rhea" id="RHEA-COMP:9603"/>
        <dbReference type="ChEBI" id="CHEBI:15378"/>
        <dbReference type="ChEBI" id="CHEBI:58405"/>
        <dbReference type="ChEBI" id="CHEBI:60033"/>
        <dbReference type="ChEBI" id="CHEBI:78435"/>
        <dbReference type="EC" id="2.4.99.28"/>
    </reaction>
</comment>
<dbReference type="InterPro" id="IPR023346">
    <property type="entry name" value="Lysozyme-like_dom_sf"/>
</dbReference>